<evidence type="ECO:0000313" key="4">
    <source>
        <dbReference type="Proteomes" id="UP000307790"/>
    </source>
</evidence>
<reference evidence="3 4" key="1">
    <citation type="submission" date="2019-05" db="EMBL/GenBank/DDBJ databases">
        <title>Genome sequences of Thalassotalea litorea 1K03283.</title>
        <authorList>
            <person name="Zhang D."/>
        </authorList>
    </citation>
    <scope>NUCLEOTIDE SEQUENCE [LARGE SCALE GENOMIC DNA]</scope>
    <source>
        <strain evidence="3 4">MCCC 1K03283</strain>
    </source>
</reference>
<dbReference type="RefSeq" id="WP_138318515.1">
    <property type="nucleotide sequence ID" value="NZ_VCBC01000003.1"/>
</dbReference>
<comment type="caution">
    <text evidence="3">The sequence shown here is derived from an EMBL/GenBank/DDBJ whole genome shotgun (WGS) entry which is preliminary data.</text>
</comment>
<feature type="signal peptide" evidence="2">
    <location>
        <begin position="1"/>
        <end position="28"/>
    </location>
</feature>
<name>A0A5R9IPM6_9GAMM</name>
<sequence>MAKQLWVFRLMRLITVSLCLICSTVARAELIAIIDFSESGDKQERPLGPEVLFTDLMGISDFNVTISSKRNYDLWIKSGVGLGNCLQQYCTGSADTSLKRGLVISFSYRGMPLEFERLTLFFDNPINDIGNASLDLYTVEGTWGAWRLRSIWSTNPYVHWNYNIHPFQFTFVDDEYSDIYLRAIYAESIKFPTSILETPSFVLFFLPAIAIFLRNIKRCSS</sequence>
<evidence type="ECO:0000256" key="1">
    <source>
        <dbReference type="SAM" id="Phobius"/>
    </source>
</evidence>
<evidence type="ECO:0008006" key="5">
    <source>
        <dbReference type="Google" id="ProtNLM"/>
    </source>
</evidence>
<evidence type="ECO:0000313" key="3">
    <source>
        <dbReference type="EMBL" id="TLU67232.1"/>
    </source>
</evidence>
<evidence type="ECO:0000256" key="2">
    <source>
        <dbReference type="SAM" id="SignalP"/>
    </source>
</evidence>
<dbReference type="AlphaFoldDB" id="A0A5R9IPM6"/>
<feature type="chain" id="PRO_5024320991" description="PEP-CTERM sorting domain-containing protein" evidence="2">
    <location>
        <begin position="29"/>
        <end position="221"/>
    </location>
</feature>
<dbReference type="EMBL" id="VCBC01000003">
    <property type="protein sequence ID" value="TLU67232.1"/>
    <property type="molecule type" value="Genomic_DNA"/>
</dbReference>
<accession>A0A5R9IPM6</accession>
<keyword evidence="1" id="KW-1133">Transmembrane helix</keyword>
<keyword evidence="2" id="KW-0732">Signal</keyword>
<gene>
    <name evidence="3" type="ORF">FE810_02820</name>
</gene>
<keyword evidence="4" id="KW-1185">Reference proteome</keyword>
<feature type="transmembrane region" description="Helical" evidence="1">
    <location>
        <begin position="198"/>
        <end position="216"/>
    </location>
</feature>
<keyword evidence="1" id="KW-0472">Membrane</keyword>
<keyword evidence="1" id="KW-0812">Transmembrane</keyword>
<protein>
    <recommendedName>
        <fullName evidence="5">PEP-CTERM sorting domain-containing protein</fullName>
    </recommendedName>
</protein>
<proteinExistence type="predicted"/>
<organism evidence="3 4">
    <name type="scientific">Thalassotalea litorea</name>
    <dbReference type="NCBI Taxonomy" id="2020715"/>
    <lineage>
        <taxon>Bacteria</taxon>
        <taxon>Pseudomonadati</taxon>
        <taxon>Pseudomonadota</taxon>
        <taxon>Gammaproteobacteria</taxon>
        <taxon>Alteromonadales</taxon>
        <taxon>Colwelliaceae</taxon>
        <taxon>Thalassotalea</taxon>
    </lineage>
</organism>
<dbReference type="Proteomes" id="UP000307790">
    <property type="component" value="Unassembled WGS sequence"/>
</dbReference>